<dbReference type="CDD" id="cd07061">
    <property type="entry name" value="HP_HAP_like"/>
    <property type="match status" value="1"/>
</dbReference>
<dbReference type="OrthoDB" id="10262962at2759"/>
<dbReference type="InterPro" id="IPR050645">
    <property type="entry name" value="Histidine_acid_phosphatase"/>
</dbReference>
<accession>A0A8E2ALA3</accession>
<evidence type="ECO:0000313" key="3">
    <source>
        <dbReference type="EMBL" id="OCH86601.1"/>
    </source>
</evidence>
<keyword evidence="2" id="KW-0732">Signal</keyword>
<evidence type="ECO:0000256" key="2">
    <source>
        <dbReference type="SAM" id="SignalP"/>
    </source>
</evidence>
<name>A0A8E2ALA3_9APHY</name>
<proteinExistence type="inferred from homology"/>
<dbReference type="PANTHER" id="PTHR11567">
    <property type="entry name" value="ACID PHOSPHATASE-RELATED"/>
    <property type="match status" value="1"/>
</dbReference>
<dbReference type="Proteomes" id="UP000250043">
    <property type="component" value="Unassembled WGS sequence"/>
</dbReference>
<reference evidence="3 4" key="1">
    <citation type="submission" date="2016-07" db="EMBL/GenBank/DDBJ databases">
        <title>Draft genome of the white-rot fungus Obba rivulosa 3A-2.</title>
        <authorList>
            <consortium name="DOE Joint Genome Institute"/>
            <person name="Miettinen O."/>
            <person name="Riley R."/>
            <person name="Acob R."/>
            <person name="Barry K."/>
            <person name="Cullen D."/>
            <person name="De Vries R."/>
            <person name="Hainaut M."/>
            <person name="Hatakka A."/>
            <person name="Henrissat B."/>
            <person name="Hilden K."/>
            <person name="Kuo R."/>
            <person name="Labutti K."/>
            <person name="Lipzen A."/>
            <person name="Makela M.R."/>
            <person name="Sandor L."/>
            <person name="Spatafora J.W."/>
            <person name="Grigoriev I.V."/>
            <person name="Hibbett D.S."/>
        </authorList>
    </citation>
    <scope>NUCLEOTIDE SEQUENCE [LARGE SCALE GENOMIC DNA]</scope>
    <source>
        <strain evidence="3 4">3A-2</strain>
    </source>
</reference>
<dbReference type="Gene3D" id="3.40.50.1240">
    <property type="entry name" value="Phosphoglycerate mutase-like"/>
    <property type="match status" value="1"/>
</dbReference>
<dbReference type="Pfam" id="PF00328">
    <property type="entry name" value="His_Phos_2"/>
    <property type="match status" value="1"/>
</dbReference>
<dbReference type="GO" id="GO:0016791">
    <property type="term" value="F:phosphatase activity"/>
    <property type="evidence" value="ECO:0007669"/>
    <property type="project" value="TreeGrafter"/>
</dbReference>
<evidence type="ECO:0000313" key="4">
    <source>
        <dbReference type="Proteomes" id="UP000250043"/>
    </source>
</evidence>
<sequence>MSRKWKTWCSLLLQIPLNVGFSGIAYAGDILATRNGVYDTSVTPASLPWNTYNYCNAPHVNAEHYSKPDNVTDSKLVYMNVVMRHHKRTPDNLYPNENELNAIPWNCTNFHQFSYGGGSAQIYHETFSPPWHPFLSQMWNGTCDEGQLTEEGLQDAIKHGKDFWSVYAHELGFLESVNTKDMFVRTSTETRTFQTAGGMLAGMDPAMATKTFPVTTQPSPRPQIDSIPPDYSCPKADDIRDAFQSVPAWTDHLEENMDLQNNLTALTGTTGMTAWTSWYDHFFDTFTSRTCHGHPLPCNSTGACVSEEDAAQVFAIGDLEYNYIWNSAVNASAYTQLSFGVFFMELAHNFKAFRSGQETHKLTLYVAHDGSMIRLASGLGLGTVAPLRWPALGSEIAMEVWQAPDNSHFVRIIHEGTPVPGFEWIKLDDFIDNLDAQIPADLFNTCIEG</sequence>
<dbReference type="InterPro" id="IPR000560">
    <property type="entry name" value="His_Pase_clade-2"/>
</dbReference>
<organism evidence="3 4">
    <name type="scientific">Obba rivulosa</name>
    <dbReference type="NCBI Taxonomy" id="1052685"/>
    <lineage>
        <taxon>Eukaryota</taxon>
        <taxon>Fungi</taxon>
        <taxon>Dikarya</taxon>
        <taxon>Basidiomycota</taxon>
        <taxon>Agaricomycotina</taxon>
        <taxon>Agaricomycetes</taxon>
        <taxon>Polyporales</taxon>
        <taxon>Gelatoporiaceae</taxon>
        <taxon>Obba</taxon>
    </lineage>
</organism>
<keyword evidence="4" id="KW-1185">Reference proteome</keyword>
<protein>
    <submittedName>
        <fullName evidence="3">Phosphoglycerate mutase-like protein</fullName>
    </submittedName>
</protein>
<dbReference type="PANTHER" id="PTHR11567:SF195">
    <property type="entry name" value="ACID PHOSPHATASE, PUTATIVE (AFU_ORTHOLOGUE AFUA_3G14570)-RELATED"/>
    <property type="match status" value="1"/>
</dbReference>
<dbReference type="EMBL" id="KV722520">
    <property type="protein sequence ID" value="OCH86601.1"/>
    <property type="molecule type" value="Genomic_DNA"/>
</dbReference>
<feature type="signal peptide" evidence="2">
    <location>
        <begin position="1"/>
        <end position="27"/>
    </location>
</feature>
<feature type="chain" id="PRO_5034332643" evidence="2">
    <location>
        <begin position="28"/>
        <end position="449"/>
    </location>
</feature>
<evidence type="ECO:0000256" key="1">
    <source>
        <dbReference type="ARBA" id="ARBA00005375"/>
    </source>
</evidence>
<gene>
    <name evidence="3" type="ORF">OBBRIDRAFT_806673</name>
</gene>
<dbReference type="SUPFAM" id="SSF53254">
    <property type="entry name" value="Phosphoglycerate mutase-like"/>
    <property type="match status" value="1"/>
</dbReference>
<dbReference type="AlphaFoldDB" id="A0A8E2ALA3"/>
<comment type="similarity">
    <text evidence="1">Belongs to the histidine acid phosphatase family.</text>
</comment>
<dbReference type="InterPro" id="IPR029033">
    <property type="entry name" value="His_PPase_superfam"/>
</dbReference>